<dbReference type="PANTHER" id="PTHR11010">
    <property type="entry name" value="PROTEASE S28 PRO-X CARBOXYPEPTIDASE-RELATED"/>
    <property type="match status" value="1"/>
</dbReference>
<dbReference type="SUPFAM" id="SSF53474">
    <property type="entry name" value="alpha/beta-Hydrolases"/>
    <property type="match status" value="1"/>
</dbReference>
<name>A0ABZ2L1Q0_9BACT</name>
<dbReference type="InterPro" id="IPR029058">
    <property type="entry name" value="AB_hydrolase_fold"/>
</dbReference>
<proteinExistence type="predicted"/>
<dbReference type="Pfam" id="PF05576">
    <property type="entry name" value="Peptidase_S37"/>
    <property type="match status" value="1"/>
</dbReference>
<reference evidence="6" key="1">
    <citation type="submission" date="2021-12" db="EMBL/GenBank/DDBJ databases">
        <title>Discovery of the Pendulisporaceae a myxobacterial family with distinct sporulation behavior and unique specialized metabolism.</title>
        <authorList>
            <person name="Garcia R."/>
            <person name="Popoff A."/>
            <person name="Bader C.D."/>
            <person name="Loehr J."/>
            <person name="Walesch S."/>
            <person name="Walt C."/>
            <person name="Boldt J."/>
            <person name="Bunk B."/>
            <person name="Haeckl F.J.F.P.J."/>
            <person name="Gunesch A.P."/>
            <person name="Birkelbach J."/>
            <person name="Nuebel U."/>
            <person name="Pietschmann T."/>
            <person name="Bach T."/>
            <person name="Mueller R."/>
        </authorList>
    </citation>
    <scope>NUCLEOTIDE SEQUENCE</scope>
    <source>
        <strain evidence="6">MSr11367</strain>
    </source>
</reference>
<accession>A0ABZ2L1Q0</accession>
<dbReference type="Gene3D" id="3.40.50.1820">
    <property type="entry name" value="alpha/beta hydrolase"/>
    <property type="match status" value="1"/>
</dbReference>
<dbReference type="EMBL" id="CP089983">
    <property type="protein sequence ID" value="WXB04773.1"/>
    <property type="molecule type" value="Genomic_DNA"/>
</dbReference>
<evidence type="ECO:0000256" key="2">
    <source>
        <dbReference type="ARBA" id="ARBA00022729"/>
    </source>
</evidence>
<organism evidence="6 7">
    <name type="scientific">Pendulispora rubella</name>
    <dbReference type="NCBI Taxonomy" id="2741070"/>
    <lineage>
        <taxon>Bacteria</taxon>
        <taxon>Pseudomonadati</taxon>
        <taxon>Myxococcota</taxon>
        <taxon>Myxococcia</taxon>
        <taxon>Myxococcales</taxon>
        <taxon>Sorangiineae</taxon>
        <taxon>Pendulisporaceae</taxon>
        <taxon>Pendulispora</taxon>
    </lineage>
</organism>
<evidence type="ECO:0000313" key="7">
    <source>
        <dbReference type="Proteomes" id="UP001374803"/>
    </source>
</evidence>
<evidence type="ECO:0000256" key="4">
    <source>
        <dbReference type="SAM" id="MobiDB-lite"/>
    </source>
</evidence>
<dbReference type="Proteomes" id="UP001374803">
    <property type="component" value="Chromosome"/>
</dbReference>
<feature type="region of interest" description="Disordered" evidence="4">
    <location>
        <begin position="475"/>
        <end position="498"/>
    </location>
</feature>
<feature type="chain" id="PRO_5045349092" evidence="5">
    <location>
        <begin position="24"/>
        <end position="498"/>
    </location>
</feature>
<protein>
    <submittedName>
        <fullName evidence="6">Uncharacterized protein</fullName>
    </submittedName>
</protein>
<evidence type="ECO:0000256" key="1">
    <source>
        <dbReference type="ARBA" id="ARBA00022670"/>
    </source>
</evidence>
<evidence type="ECO:0000256" key="3">
    <source>
        <dbReference type="ARBA" id="ARBA00022801"/>
    </source>
</evidence>
<feature type="signal peptide" evidence="5">
    <location>
        <begin position="1"/>
        <end position="23"/>
    </location>
</feature>
<gene>
    <name evidence="6" type="ORF">LVJ94_48750</name>
</gene>
<dbReference type="PROSITE" id="PS51257">
    <property type="entry name" value="PROKAR_LIPOPROTEIN"/>
    <property type="match status" value="1"/>
</dbReference>
<sequence length="498" mass="55836">MRNATSYSLAILSLLTTVGCSSADSTVSESGSQKASLGAAIAECDIIEQLEAQPEITLVQELTQDPTKPGYVEGTRKFLVKIRQLVDHENSGGPTFEQRFFLWHRSNMTPMVLYSGGYGLNWGDRASEVTPIVTGNQISVEYRYFGESLPVPTDYRYLTQKQSADDYHHLTTVLKRIYTGKWISTGRSKGGQTSIHYRAYYPDDVIATVPMVAANVQTELTTNRFPEWLRAVGQRFPACHQRTTAWFREVLKRRDMIGQRMAVHPRYTYNQISIQRAIEYSIKNWAYEIYIADNPAVDCPTFPDSSISDDELWKYVDEIGLTYAHSDEAIAAYDIKPYAYQLCSELGHYSVDEEPLRDLLRYPGEYSWCEFVPPGSNPVYDPTTTRQAIHWMKSEGTRMFFVYGGTDPFSATWVRYPGVEDAHVKWANDGPVTGHRAGIFALNAADRQLAANRLTAWTGSSAPLSADAWSGSPFAASDALEPPMPGAVTRRAPRASMP</sequence>
<keyword evidence="7" id="KW-1185">Reference proteome</keyword>
<keyword evidence="1" id="KW-0645">Protease</keyword>
<keyword evidence="2 5" id="KW-0732">Signal</keyword>
<evidence type="ECO:0000256" key="5">
    <source>
        <dbReference type="SAM" id="SignalP"/>
    </source>
</evidence>
<dbReference type="RefSeq" id="WP_394834417.1">
    <property type="nucleotide sequence ID" value="NZ_CP089929.1"/>
</dbReference>
<dbReference type="InterPro" id="IPR008761">
    <property type="entry name" value="Peptidase_S37"/>
</dbReference>
<evidence type="ECO:0000313" key="6">
    <source>
        <dbReference type="EMBL" id="WXB04773.1"/>
    </source>
</evidence>
<dbReference type="PANTHER" id="PTHR11010:SF38">
    <property type="entry name" value="LYSOSOMAL PRO-X CARBOXYPEPTIDASE"/>
    <property type="match status" value="1"/>
</dbReference>
<keyword evidence="3" id="KW-0378">Hydrolase</keyword>